<evidence type="ECO:0000313" key="2">
    <source>
        <dbReference type="Proteomes" id="UP000679220"/>
    </source>
</evidence>
<comment type="caution">
    <text evidence="1">The sequence shown here is derived from an EMBL/GenBank/DDBJ whole genome shotgun (WGS) entry which is preliminary data.</text>
</comment>
<gene>
    <name evidence="1" type="ORF">KDU71_07595</name>
</gene>
<dbReference type="Proteomes" id="UP000679220">
    <property type="component" value="Unassembled WGS sequence"/>
</dbReference>
<protein>
    <submittedName>
        <fullName evidence="1">Helix-turn-helix domain-containing protein</fullName>
    </submittedName>
</protein>
<proteinExistence type="predicted"/>
<dbReference type="AlphaFoldDB" id="A0A941F4A0"/>
<dbReference type="Gene3D" id="1.10.10.60">
    <property type="entry name" value="Homeodomain-like"/>
    <property type="match status" value="1"/>
</dbReference>
<keyword evidence="2" id="KW-1185">Reference proteome</keyword>
<dbReference type="EMBL" id="JAGTAR010000009">
    <property type="protein sequence ID" value="MBR8535420.1"/>
    <property type="molecule type" value="Genomic_DNA"/>
</dbReference>
<name>A0A941F4A0_9BACT</name>
<accession>A0A941F4A0</accession>
<reference evidence="1" key="2">
    <citation type="submission" date="2021-04" db="EMBL/GenBank/DDBJ databases">
        <authorList>
            <person name="Zhang T."/>
            <person name="Zhang Y."/>
            <person name="Lu D."/>
            <person name="Zuo D."/>
            <person name="Du Z."/>
        </authorList>
    </citation>
    <scope>NUCLEOTIDE SEQUENCE</scope>
    <source>
        <strain evidence="1">JR1</strain>
    </source>
</reference>
<sequence length="154" mass="17411">MAKPKYDSATFPKLAEGYARDGLNDEQIAEKLGISRAAYYRYQKQHVDFLDAIKRGKAPVDADVENALLKRALGFEYEEVSTEYEKDPKTGKPTPVKTKKTIKRVPPDVGAIAFWLKNRKPEQWREKIDHTSGGKEMQAAVVMLPSNGRDVKND</sequence>
<dbReference type="RefSeq" id="WP_212189326.1">
    <property type="nucleotide sequence ID" value="NZ_JAGTAR010000009.1"/>
</dbReference>
<organism evidence="1 2">
    <name type="scientific">Carboxylicivirga sediminis</name>
    <dbReference type="NCBI Taxonomy" id="2006564"/>
    <lineage>
        <taxon>Bacteria</taxon>
        <taxon>Pseudomonadati</taxon>
        <taxon>Bacteroidota</taxon>
        <taxon>Bacteroidia</taxon>
        <taxon>Marinilabiliales</taxon>
        <taxon>Marinilabiliaceae</taxon>
        <taxon>Carboxylicivirga</taxon>
    </lineage>
</organism>
<reference evidence="1" key="1">
    <citation type="journal article" date="2018" name="Int. J. Syst. Evol. Microbiol.">
        <title>Carboxylicivirga sediminis sp. nov., isolated from coastal sediment.</title>
        <authorList>
            <person name="Wang F.Q."/>
            <person name="Ren L.H."/>
            <person name="Zou R.J."/>
            <person name="Sun Y.Z."/>
            <person name="Liu X.J."/>
            <person name="Jiang F."/>
            <person name="Liu L.J."/>
        </authorList>
    </citation>
    <scope>NUCLEOTIDE SEQUENCE</scope>
    <source>
        <strain evidence="1">JR1</strain>
    </source>
</reference>
<evidence type="ECO:0000313" key="1">
    <source>
        <dbReference type="EMBL" id="MBR8535420.1"/>
    </source>
</evidence>